<dbReference type="Proteomes" id="UP000838412">
    <property type="component" value="Chromosome 9"/>
</dbReference>
<dbReference type="PANTHER" id="PTHR10697">
    <property type="entry name" value="MAMMALIAN EPENDYMIN-RELATED PROTEIN 1"/>
    <property type="match status" value="1"/>
</dbReference>
<dbReference type="PANTHER" id="PTHR10697:SF13">
    <property type="entry name" value="RICIN B LECTIN DOMAIN-CONTAINING PROTEIN"/>
    <property type="match status" value="1"/>
</dbReference>
<evidence type="ECO:0000256" key="1">
    <source>
        <dbReference type="ARBA" id="ARBA00010771"/>
    </source>
</evidence>
<sequence length="214" mass="22894">MLTFVAIALLLGATIADPVEDSNPSPCCVPKQWSGTMGIVSGSVSGGKPSANNQTIMEFYDYDKMKVALVGDGFRIVEDYNKGVSYSIVSNQCTTSKLTNSLFNCIPANATFLGSYQYGGPKGLKVNDYSIDSFAPGLIGRISFTADSCLPVLETVVNGGNDPYIDAIGFVNIVTSIKDPSVFDVPSPPCPKDTDLDNVVDIPMRQRSIFVRLP</sequence>
<feature type="chain" id="PRO_5035423176" evidence="2">
    <location>
        <begin position="17"/>
        <end position="214"/>
    </location>
</feature>
<dbReference type="Pfam" id="PF00811">
    <property type="entry name" value="Ependymin"/>
    <property type="match status" value="1"/>
</dbReference>
<name>A0A8K0ADV4_BRALA</name>
<keyword evidence="4" id="KW-1185">Reference proteome</keyword>
<evidence type="ECO:0000256" key="2">
    <source>
        <dbReference type="SAM" id="SignalP"/>
    </source>
</evidence>
<dbReference type="GO" id="GO:0005509">
    <property type="term" value="F:calcium ion binding"/>
    <property type="evidence" value="ECO:0007669"/>
    <property type="project" value="InterPro"/>
</dbReference>
<dbReference type="GO" id="GO:0007160">
    <property type="term" value="P:cell-matrix adhesion"/>
    <property type="evidence" value="ECO:0007669"/>
    <property type="project" value="InterPro"/>
</dbReference>
<keyword evidence="2" id="KW-0732">Signal</keyword>
<dbReference type="OrthoDB" id="10001248at2759"/>
<dbReference type="GO" id="GO:0005576">
    <property type="term" value="C:extracellular region"/>
    <property type="evidence" value="ECO:0007669"/>
    <property type="project" value="InterPro"/>
</dbReference>
<gene>
    <name evidence="3" type="primary">EPDR1</name>
    <name evidence="3" type="ORF">BLAG_LOCUS25254</name>
</gene>
<evidence type="ECO:0000313" key="3">
    <source>
        <dbReference type="EMBL" id="CAH1274144.1"/>
    </source>
</evidence>
<feature type="signal peptide" evidence="2">
    <location>
        <begin position="1"/>
        <end position="16"/>
    </location>
</feature>
<evidence type="ECO:0000313" key="4">
    <source>
        <dbReference type="Proteomes" id="UP000838412"/>
    </source>
</evidence>
<dbReference type="AlphaFoldDB" id="A0A8K0ADV4"/>
<reference evidence="3" key="1">
    <citation type="submission" date="2022-01" db="EMBL/GenBank/DDBJ databases">
        <authorList>
            <person name="Braso-Vives M."/>
        </authorList>
    </citation>
    <scope>NUCLEOTIDE SEQUENCE</scope>
</reference>
<accession>A0A8K0ADV4</accession>
<protein>
    <submittedName>
        <fullName evidence="3">EPDR1 protein</fullName>
    </submittedName>
</protein>
<proteinExistence type="inferred from homology"/>
<organism evidence="3 4">
    <name type="scientific">Branchiostoma lanceolatum</name>
    <name type="common">Common lancelet</name>
    <name type="synonym">Amphioxus lanceolatum</name>
    <dbReference type="NCBI Taxonomy" id="7740"/>
    <lineage>
        <taxon>Eukaryota</taxon>
        <taxon>Metazoa</taxon>
        <taxon>Chordata</taxon>
        <taxon>Cephalochordata</taxon>
        <taxon>Leptocardii</taxon>
        <taxon>Amphioxiformes</taxon>
        <taxon>Branchiostomatidae</taxon>
        <taxon>Branchiostoma</taxon>
    </lineage>
</organism>
<dbReference type="GO" id="GO:0005764">
    <property type="term" value="C:lysosome"/>
    <property type="evidence" value="ECO:0007669"/>
    <property type="project" value="TreeGrafter"/>
</dbReference>
<comment type="similarity">
    <text evidence="1">Belongs to the ependymin family.</text>
</comment>
<dbReference type="InterPro" id="IPR001299">
    <property type="entry name" value="Ependymin"/>
</dbReference>
<dbReference type="EMBL" id="OV696694">
    <property type="protein sequence ID" value="CAH1274144.1"/>
    <property type="molecule type" value="Genomic_DNA"/>
</dbReference>